<gene>
    <name evidence="3" type="ORF">A6302_00459</name>
</gene>
<dbReference type="Pfam" id="PF06276">
    <property type="entry name" value="FhuF"/>
    <property type="match status" value="1"/>
</dbReference>
<proteinExistence type="predicted"/>
<keyword evidence="4" id="KW-1185">Reference proteome</keyword>
<comment type="caution">
    <text evidence="3">The sequence shown here is derived from an EMBL/GenBank/DDBJ whole genome shotgun (WGS) entry which is preliminary data.</text>
</comment>
<evidence type="ECO:0000313" key="4">
    <source>
        <dbReference type="Proteomes" id="UP000094622"/>
    </source>
</evidence>
<dbReference type="Pfam" id="PF11575">
    <property type="entry name" value="FhuF_C"/>
    <property type="match status" value="1"/>
</dbReference>
<feature type="domain" description="Ferric siderophore reductase C-terminal" evidence="2">
    <location>
        <begin position="159"/>
        <end position="179"/>
    </location>
</feature>
<dbReference type="AlphaFoldDB" id="A0A1E3H9J6"/>
<dbReference type="GO" id="GO:0003824">
    <property type="term" value="F:catalytic activity"/>
    <property type="evidence" value="ECO:0007669"/>
    <property type="project" value="UniProtKB-ARBA"/>
</dbReference>
<dbReference type="Proteomes" id="UP000094622">
    <property type="component" value="Unassembled WGS sequence"/>
</dbReference>
<dbReference type="InterPro" id="IPR024726">
    <property type="entry name" value="FhuF_C"/>
</dbReference>
<evidence type="ECO:0000313" key="3">
    <source>
        <dbReference type="EMBL" id="ODN72161.1"/>
    </source>
</evidence>
<dbReference type="InterPro" id="IPR022770">
    <property type="entry name" value="IucA/IucC-like_C"/>
</dbReference>
<dbReference type="EMBL" id="MCRJ01000006">
    <property type="protein sequence ID" value="ODN72161.1"/>
    <property type="molecule type" value="Genomic_DNA"/>
</dbReference>
<dbReference type="RefSeq" id="WP_069305638.1">
    <property type="nucleotide sequence ID" value="NZ_MCRJ01000006.1"/>
</dbReference>
<name>A0A1E3H9J6_9HYPH</name>
<organism evidence="3 4">
    <name type="scientific">Methylobrevis pamukkalensis</name>
    <dbReference type="NCBI Taxonomy" id="1439726"/>
    <lineage>
        <taxon>Bacteria</taxon>
        <taxon>Pseudomonadati</taxon>
        <taxon>Pseudomonadota</taxon>
        <taxon>Alphaproteobacteria</taxon>
        <taxon>Hyphomicrobiales</taxon>
        <taxon>Pleomorphomonadaceae</taxon>
        <taxon>Methylobrevis</taxon>
    </lineage>
</organism>
<accession>A0A1E3H9J6</accession>
<protein>
    <submittedName>
        <fullName evidence="3">Ferric iron reductase FhuF-like transporter</fullName>
    </submittedName>
</protein>
<sequence length="206" mass="22606">MPDLSLGAVGLRFHRHEVERDGRVFAERRADLRFLEPRSGQGLAEPFDGADTGSRRAHRLTRFRQTLEDHMAPVIARLHARTGLARSALWRLVGDAFAARFLEAGRHFGRLDAAKADALAVLKHPGSPLANGQLHFFDITIHDDAEPDRVLAASTFRSRGGCCRFYLTEGGALCTTCVLQDPATRDATIRAAMRRRLGLPQGASAA</sequence>
<reference evidence="3 4" key="1">
    <citation type="submission" date="2016-07" db="EMBL/GenBank/DDBJ databases">
        <title>Draft Genome Sequence of Methylobrevis pamukkalensis PK2.</title>
        <authorList>
            <person name="Vasilenko O.V."/>
            <person name="Doronina N.V."/>
            <person name="Shmareva M.N."/>
            <person name="Tarlachkov S.V."/>
            <person name="Mustakhimov I."/>
            <person name="Trotsenko Y.A."/>
        </authorList>
    </citation>
    <scope>NUCLEOTIDE SEQUENCE [LARGE SCALE GENOMIC DNA]</scope>
    <source>
        <strain evidence="3 4">PK2</strain>
    </source>
</reference>
<dbReference type="GO" id="GO:0051537">
    <property type="term" value="F:2 iron, 2 sulfur cluster binding"/>
    <property type="evidence" value="ECO:0007669"/>
    <property type="project" value="InterPro"/>
</dbReference>
<evidence type="ECO:0000259" key="2">
    <source>
        <dbReference type="Pfam" id="PF11575"/>
    </source>
</evidence>
<evidence type="ECO:0000259" key="1">
    <source>
        <dbReference type="Pfam" id="PF06276"/>
    </source>
</evidence>
<feature type="domain" description="Aerobactin siderophore biosynthesis IucA/IucC-like C-terminal" evidence="1">
    <location>
        <begin position="54"/>
        <end position="104"/>
    </location>
</feature>